<reference evidence="2" key="1">
    <citation type="submission" date="2023-03" db="EMBL/GenBank/DDBJ databases">
        <title>Andean soil-derived lignocellulolytic bacterial consortium as a source of novel taxa and putative plastic-active enzymes.</title>
        <authorList>
            <person name="Diaz-Garcia L."/>
            <person name="Chuvochina M."/>
            <person name="Feuerriegel G."/>
            <person name="Bunk B."/>
            <person name="Sproer C."/>
            <person name="Streit W.R."/>
            <person name="Rodriguez L.M."/>
            <person name="Overmann J."/>
            <person name="Jimenez D.J."/>
        </authorList>
    </citation>
    <scope>NUCLEOTIDE SEQUENCE</scope>
    <source>
        <strain evidence="2">MAG 2441</strain>
    </source>
</reference>
<evidence type="ECO:0000259" key="1">
    <source>
        <dbReference type="PROSITE" id="PS50075"/>
    </source>
</evidence>
<name>A0AA95F4H0_9BACL</name>
<sequence>MNETTVLDLEQIKETIKSKLLIERLELEDITTEEISDDMPLFGEGLGLDSIEAFEIMVGLEEVYGVMVENIPADELKLHLYNVNSIAAFIMSQK</sequence>
<dbReference type="Pfam" id="PF00550">
    <property type="entry name" value="PP-binding"/>
    <property type="match status" value="1"/>
</dbReference>
<evidence type="ECO:0000313" key="2">
    <source>
        <dbReference type="EMBL" id="WEK54695.1"/>
    </source>
</evidence>
<evidence type="ECO:0000313" key="3">
    <source>
        <dbReference type="Proteomes" id="UP001178662"/>
    </source>
</evidence>
<dbReference type="Proteomes" id="UP001178662">
    <property type="component" value="Chromosome"/>
</dbReference>
<dbReference type="InterPro" id="IPR009081">
    <property type="entry name" value="PP-bd_ACP"/>
</dbReference>
<dbReference type="InterPro" id="IPR036736">
    <property type="entry name" value="ACP-like_sf"/>
</dbReference>
<accession>A0AA95F4H0</accession>
<feature type="domain" description="Carrier" evidence="1">
    <location>
        <begin position="11"/>
        <end position="94"/>
    </location>
</feature>
<gene>
    <name evidence="2" type="ORF">P0Y55_01045</name>
</gene>
<keyword evidence="3" id="KW-1185">Reference proteome</keyword>
<organism evidence="2 3">
    <name type="scientific">Candidatus Cohnella colombiensis</name>
    <dbReference type="NCBI Taxonomy" id="3121368"/>
    <lineage>
        <taxon>Bacteria</taxon>
        <taxon>Bacillati</taxon>
        <taxon>Bacillota</taxon>
        <taxon>Bacilli</taxon>
        <taxon>Bacillales</taxon>
        <taxon>Paenibacillaceae</taxon>
        <taxon>Cohnella</taxon>
    </lineage>
</organism>
<dbReference type="Gene3D" id="1.10.1200.10">
    <property type="entry name" value="ACP-like"/>
    <property type="match status" value="1"/>
</dbReference>
<dbReference type="SUPFAM" id="SSF47336">
    <property type="entry name" value="ACP-like"/>
    <property type="match status" value="1"/>
</dbReference>
<dbReference type="PROSITE" id="PS50075">
    <property type="entry name" value="CARRIER"/>
    <property type="match status" value="1"/>
</dbReference>
<proteinExistence type="predicted"/>
<dbReference type="AlphaFoldDB" id="A0AA95F4H0"/>
<protein>
    <submittedName>
        <fullName evidence="2">Phosphopantetheine-binding protein</fullName>
    </submittedName>
</protein>
<dbReference type="EMBL" id="CP119317">
    <property type="protein sequence ID" value="WEK54695.1"/>
    <property type="molecule type" value="Genomic_DNA"/>
</dbReference>